<accession>A0A401U687</accession>
<dbReference type="Pfam" id="PF13645">
    <property type="entry name" value="YkuD_2"/>
    <property type="match status" value="1"/>
</dbReference>
<evidence type="ECO:0008006" key="3">
    <source>
        <dbReference type="Google" id="ProtNLM"/>
    </source>
</evidence>
<evidence type="ECO:0000313" key="2">
    <source>
        <dbReference type="Proteomes" id="UP000288227"/>
    </source>
</evidence>
<dbReference type="PANTHER" id="PTHR38477:SF1">
    <property type="entry name" value="MUREIN L,D-TRANSPEPTIDASE CATALYTIC DOMAIN FAMILY PROTEIN"/>
    <property type="match status" value="1"/>
</dbReference>
<dbReference type="Proteomes" id="UP000288227">
    <property type="component" value="Unassembled WGS sequence"/>
</dbReference>
<proteinExistence type="predicted"/>
<reference evidence="1 2" key="1">
    <citation type="submission" date="2018-11" db="EMBL/GenBank/DDBJ databases">
        <title>Chryseotalea sanarue gen. nov., sp., nov., a member of the family Cytophagaceae, isolated from a brackish lake in Hamamatsu Japan.</title>
        <authorList>
            <person name="Maejima Y."/>
            <person name="Iino T."/>
            <person name="Muraguchi Y."/>
            <person name="Fukuda K."/>
            <person name="Ohkuma M."/>
            <person name="Moriuchi R."/>
            <person name="Dohra H."/>
            <person name="Kimbara K."/>
            <person name="Shintani M."/>
        </authorList>
    </citation>
    <scope>NUCLEOTIDE SEQUENCE [LARGE SCALE GENOMIC DNA]</scope>
    <source>
        <strain evidence="1 2">Ys</strain>
    </source>
</reference>
<protein>
    <recommendedName>
        <fullName evidence="3">Murein L,D-transpeptidase catalytic domain family protein</fullName>
    </recommendedName>
</protein>
<dbReference type="EMBL" id="BHXQ01000001">
    <property type="protein sequence ID" value="GCC50397.1"/>
    <property type="molecule type" value="Genomic_DNA"/>
</dbReference>
<evidence type="ECO:0000313" key="1">
    <source>
        <dbReference type="EMBL" id="GCC50397.1"/>
    </source>
</evidence>
<gene>
    <name evidence="1" type="ORF">SanaruYs_06120</name>
</gene>
<dbReference type="AlphaFoldDB" id="A0A401U687"/>
<organism evidence="1 2">
    <name type="scientific">Chryseotalea sanaruensis</name>
    <dbReference type="NCBI Taxonomy" id="2482724"/>
    <lineage>
        <taxon>Bacteria</taxon>
        <taxon>Pseudomonadati</taxon>
        <taxon>Bacteroidota</taxon>
        <taxon>Cytophagia</taxon>
        <taxon>Cytophagales</taxon>
        <taxon>Chryseotaleaceae</taxon>
        <taxon>Chryseotalea</taxon>
    </lineage>
</organism>
<keyword evidence="2" id="KW-1185">Reference proteome</keyword>
<dbReference type="InterPro" id="IPR032676">
    <property type="entry name" value="YkuD_2"/>
</dbReference>
<dbReference type="PANTHER" id="PTHR38477">
    <property type="entry name" value="HYPOTHETICAL EXPORTED PROTEIN"/>
    <property type="match status" value="1"/>
</dbReference>
<sequence>MGFYKTGATYTGKHGLSLKLNGFEPGINDLAEARAIVIHGADYVSENYIARNGRLGRSHGCPAVATGVHTQLINMIKNNTCLFVYYPDKEYFKESSILSNKQNAAFFSEQQTNVLNDL</sequence>
<name>A0A401U687_9BACT</name>
<comment type="caution">
    <text evidence="1">The sequence shown here is derived from an EMBL/GenBank/DDBJ whole genome shotgun (WGS) entry which is preliminary data.</text>
</comment>